<dbReference type="eggNOG" id="ENOG5033Z4Z">
    <property type="taxonomic scope" value="Bacteria"/>
</dbReference>
<evidence type="ECO:0000313" key="6">
    <source>
        <dbReference type="EMBL" id="KEK22311.1"/>
    </source>
</evidence>
<dbReference type="AlphaFoldDB" id="A0A073K6Z5"/>
<dbReference type="InterPro" id="IPR032808">
    <property type="entry name" value="DoxX"/>
</dbReference>
<feature type="transmembrane region" description="Helical" evidence="5">
    <location>
        <begin position="6"/>
        <end position="26"/>
    </location>
</feature>
<evidence type="ECO:0000313" key="7">
    <source>
        <dbReference type="Proteomes" id="UP000027778"/>
    </source>
</evidence>
<keyword evidence="4 5" id="KW-0472">Membrane</keyword>
<dbReference type="RefSeq" id="WP_033677681.1">
    <property type="nucleotide sequence ID" value="NZ_JOTM01000034.1"/>
</dbReference>
<dbReference type="Proteomes" id="UP000027778">
    <property type="component" value="Unassembled WGS sequence"/>
</dbReference>
<evidence type="ECO:0000256" key="3">
    <source>
        <dbReference type="ARBA" id="ARBA00022989"/>
    </source>
</evidence>
<dbReference type="GO" id="GO:0016020">
    <property type="term" value="C:membrane"/>
    <property type="evidence" value="ECO:0007669"/>
    <property type="project" value="UniProtKB-SubCell"/>
</dbReference>
<sequence length="116" mass="13131">MMIVLQVVLAIFILVGGFIKLFRIPFQVEHWQHYQYPLWLMCIIGFIEIVGAIGIIGGIWNQYLALGSNILLVVLMVGAMHAHIFRAHQSILMIIPATLCLILSTTIIIWNLNVFS</sequence>
<evidence type="ECO:0008006" key="8">
    <source>
        <dbReference type="Google" id="ProtNLM"/>
    </source>
</evidence>
<evidence type="ECO:0000256" key="2">
    <source>
        <dbReference type="ARBA" id="ARBA00022692"/>
    </source>
</evidence>
<comment type="subcellular location">
    <subcellularLocation>
        <location evidence="1">Membrane</location>
        <topology evidence="1">Multi-pass membrane protein</topology>
    </subcellularLocation>
</comment>
<dbReference type="OrthoDB" id="2929366at2"/>
<reference evidence="6 7" key="1">
    <citation type="submission" date="2014-06" db="EMBL/GenBank/DDBJ databases">
        <title>Draft genome sequence of Bacillus gaemokensis JCM 15801 (MCCC 1A00707).</title>
        <authorList>
            <person name="Lai Q."/>
            <person name="Liu Y."/>
            <person name="Shao Z."/>
        </authorList>
    </citation>
    <scope>NUCLEOTIDE SEQUENCE [LARGE SCALE GENOMIC DNA]</scope>
    <source>
        <strain evidence="6 7">JCM 15801</strain>
    </source>
</reference>
<protein>
    <recommendedName>
        <fullName evidence="8">DoxX family protein</fullName>
    </recommendedName>
</protein>
<evidence type="ECO:0000256" key="5">
    <source>
        <dbReference type="SAM" id="Phobius"/>
    </source>
</evidence>
<accession>A0A073K6Z5</accession>
<evidence type="ECO:0000256" key="1">
    <source>
        <dbReference type="ARBA" id="ARBA00004141"/>
    </source>
</evidence>
<dbReference type="EMBL" id="JOTM01000034">
    <property type="protein sequence ID" value="KEK22311.1"/>
    <property type="molecule type" value="Genomic_DNA"/>
</dbReference>
<gene>
    <name evidence="6" type="ORF">BAGA_19955</name>
</gene>
<evidence type="ECO:0000256" key="4">
    <source>
        <dbReference type="ARBA" id="ARBA00023136"/>
    </source>
</evidence>
<feature type="transmembrane region" description="Helical" evidence="5">
    <location>
        <begin position="91"/>
        <end position="112"/>
    </location>
</feature>
<feature type="transmembrane region" description="Helical" evidence="5">
    <location>
        <begin position="66"/>
        <end position="84"/>
    </location>
</feature>
<comment type="caution">
    <text evidence="6">The sequence shown here is derived from an EMBL/GenBank/DDBJ whole genome shotgun (WGS) entry which is preliminary data.</text>
</comment>
<dbReference type="Pfam" id="PF13564">
    <property type="entry name" value="DoxX_2"/>
    <property type="match status" value="1"/>
</dbReference>
<feature type="transmembrane region" description="Helical" evidence="5">
    <location>
        <begin position="38"/>
        <end position="60"/>
    </location>
</feature>
<keyword evidence="2 5" id="KW-0812">Transmembrane</keyword>
<organism evidence="6 7">
    <name type="scientific">Bacillus gaemokensis</name>
    <dbReference type="NCBI Taxonomy" id="574375"/>
    <lineage>
        <taxon>Bacteria</taxon>
        <taxon>Bacillati</taxon>
        <taxon>Bacillota</taxon>
        <taxon>Bacilli</taxon>
        <taxon>Bacillales</taxon>
        <taxon>Bacillaceae</taxon>
        <taxon>Bacillus</taxon>
        <taxon>Bacillus cereus group</taxon>
    </lineage>
</organism>
<keyword evidence="7" id="KW-1185">Reference proteome</keyword>
<name>A0A073K6Z5_9BACI</name>
<keyword evidence="3 5" id="KW-1133">Transmembrane helix</keyword>
<proteinExistence type="predicted"/>